<sequence>LKNYTCVYCHLFSSTFLFRRKRRTDLRKRSNELGGDIILNTDHHLNFDDVDANSKKNVIIYGTSLQNNDFFSRAVPYTSQSLRKTGSFDRPKFDRPLHQSSTTLRLHTRPDGYYAASRMYEEIPPRIPDIRQNFDDINILQLNQLDRDLILRESSRKPPPTCRPPPPPQGSPFSTGSSVNSIEHELQHIHSSPSPKREIKNRPGSETSPRQPPLAVFAHQNHAHSTMTYV</sequence>
<proteinExistence type="predicted"/>
<feature type="region of interest" description="Disordered" evidence="1">
    <location>
        <begin position="154"/>
        <end position="230"/>
    </location>
</feature>
<dbReference type="AlphaFoldDB" id="A0A0N4V8B8"/>
<organism evidence="2">
    <name type="scientific">Enterobius vermicularis</name>
    <name type="common">Human pinworm</name>
    <dbReference type="NCBI Taxonomy" id="51028"/>
    <lineage>
        <taxon>Eukaryota</taxon>
        <taxon>Metazoa</taxon>
        <taxon>Ecdysozoa</taxon>
        <taxon>Nematoda</taxon>
        <taxon>Chromadorea</taxon>
        <taxon>Rhabditida</taxon>
        <taxon>Spirurina</taxon>
        <taxon>Oxyuridomorpha</taxon>
        <taxon>Oxyuroidea</taxon>
        <taxon>Oxyuridae</taxon>
        <taxon>Enterobius</taxon>
    </lineage>
</organism>
<evidence type="ECO:0000256" key="1">
    <source>
        <dbReference type="SAM" id="MobiDB-lite"/>
    </source>
</evidence>
<accession>A0A0N4V8B8</accession>
<protein>
    <submittedName>
        <fullName evidence="2">Teneurin-2</fullName>
    </submittedName>
</protein>
<name>A0A0N4V8B8_ENTVE</name>
<feature type="compositionally biased region" description="Pro residues" evidence="1">
    <location>
        <begin position="157"/>
        <end position="170"/>
    </location>
</feature>
<evidence type="ECO:0000313" key="2">
    <source>
        <dbReference type="WBParaSite" id="EVEC_0000658901-mRNA-1"/>
    </source>
</evidence>
<reference evidence="2" key="1">
    <citation type="submission" date="2017-02" db="UniProtKB">
        <authorList>
            <consortium name="WormBaseParasite"/>
        </authorList>
    </citation>
    <scope>IDENTIFICATION</scope>
</reference>
<dbReference type="WBParaSite" id="EVEC_0000658901-mRNA-1">
    <property type="protein sequence ID" value="EVEC_0000658901-mRNA-1"/>
    <property type="gene ID" value="EVEC_0000658901"/>
</dbReference>